<keyword evidence="2" id="KW-1185">Reference proteome</keyword>
<dbReference type="AlphaFoldDB" id="A0A6A6EKP8"/>
<accession>A0A6A6EKP8</accession>
<gene>
    <name evidence="1" type="ORF">K469DRAFT_553900</name>
</gene>
<organism evidence="1 2">
    <name type="scientific">Zopfia rhizophila CBS 207.26</name>
    <dbReference type="NCBI Taxonomy" id="1314779"/>
    <lineage>
        <taxon>Eukaryota</taxon>
        <taxon>Fungi</taxon>
        <taxon>Dikarya</taxon>
        <taxon>Ascomycota</taxon>
        <taxon>Pezizomycotina</taxon>
        <taxon>Dothideomycetes</taxon>
        <taxon>Dothideomycetes incertae sedis</taxon>
        <taxon>Zopfiaceae</taxon>
        <taxon>Zopfia</taxon>
    </lineage>
</organism>
<feature type="non-terminal residue" evidence="1">
    <location>
        <position position="1"/>
    </location>
</feature>
<protein>
    <submittedName>
        <fullName evidence="1">Uncharacterized protein</fullName>
    </submittedName>
</protein>
<proteinExistence type="predicted"/>
<dbReference type="EMBL" id="ML994615">
    <property type="protein sequence ID" value="KAF2192727.1"/>
    <property type="molecule type" value="Genomic_DNA"/>
</dbReference>
<dbReference type="Proteomes" id="UP000800200">
    <property type="component" value="Unassembled WGS sequence"/>
</dbReference>
<reference evidence="1" key="1">
    <citation type="journal article" date="2020" name="Stud. Mycol.">
        <title>101 Dothideomycetes genomes: a test case for predicting lifestyles and emergence of pathogens.</title>
        <authorList>
            <person name="Haridas S."/>
            <person name="Albert R."/>
            <person name="Binder M."/>
            <person name="Bloem J."/>
            <person name="Labutti K."/>
            <person name="Salamov A."/>
            <person name="Andreopoulos B."/>
            <person name="Baker S."/>
            <person name="Barry K."/>
            <person name="Bills G."/>
            <person name="Bluhm B."/>
            <person name="Cannon C."/>
            <person name="Castanera R."/>
            <person name="Culley D."/>
            <person name="Daum C."/>
            <person name="Ezra D."/>
            <person name="Gonzalez J."/>
            <person name="Henrissat B."/>
            <person name="Kuo A."/>
            <person name="Liang C."/>
            <person name="Lipzen A."/>
            <person name="Lutzoni F."/>
            <person name="Magnuson J."/>
            <person name="Mondo S."/>
            <person name="Nolan M."/>
            <person name="Ohm R."/>
            <person name="Pangilinan J."/>
            <person name="Park H.-J."/>
            <person name="Ramirez L."/>
            <person name="Alfaro M."/>
            <person name="Sun H."/>
            <person name="Tritt A."/>
            <person name="Yoshinaga Y."/>
            <person name="Zwiers L.-H."/>
            <person name="Turgeon B."/>
            <person name="Goodwin S."/>
            <person name="Spatafora J."/>
            <person name="Crous P."/>
            <person name="Grigoriev I."/>
        </authorList>
    </citation>
    <scope>NUCLEOTIDE SEQUENCE</scope>
    <source>
        <strain evidence="1">CBS 207.26</strain>
    </source>
</reference>
<evidence type="ECO:0000313" key="2">
    <source>
        <dbReference type="Proteomes" id="UP000800200"/>
    </source>
</evidence>
<dbReference type="OrthoDB" id="1263307at2759"/>
<sequence>TTFVLVPRAFYPALYYYKMTKKLYSLGYDAIAINLLSVGKRDTGSATGYDDAGHVRSVIAGLAD</sequence>
<evidence type="ECO:0000313" key="1">
    <source>
        <dbReference type="EMBL" id="KAF2192727.1"/>
    </source>
</evidence>
<name>A0A6A6EKP8_9PEZI</name>